<dbReference type="Gene3D" id="3.90.1200.10">
    <property type="match status" value="1"/>
</dbReference>
<proteinExistence type="predicted"/>
<reference evidence="1 2" key="1">
    <citation type="submission" date="2020-12" db="EMBL/GenBank/DDBJ databases">
        <title>Vagococcus allomyrinae sp. nov. and Enterococcus lavae sp. nov., isolated from the larvae of Allomyrina dichotoma.</title>
        <authorList>
            <person name="Lee S.D."/>
        </authorList>
    </citation>
    <scope>NUCLEOTIDE SEQUENCE [LARGE SCALE GENOMIC DNA]</scope>
    <source>
        <strain evidence="1 2">BWM-S5</strain>
    </source>
</reference>
<dbReference type="Gene3D" id="3.30.200.20">
    <property type="entry name" value="Phosphorylase Kinase, domain 1"/>
    <property type="match status" value="1"/>
</dbReference>
<dbReference type="SUPFAM" id="SSF56112">
    <property type="entry name" value="Protein kinase-like (PK-like)"/>
    <property type="match status" value="1"/>
</dbReference>
<dbReference type="PANTHER" id="PTHR22603">
    <property type="entry name" value="CHOLINE/ETHANOALAMINE KINASE"/>
    <property type="match status" value="1"/>
</dbReference>
<dbReference type="InterPro" id="IPR011009">
    <property type="entry name" value="Kinase-like_dom_sf"/>
</dbReference>
<evidence type="ECO:0000313" key="2">
    <source>
        <dbReference type="Proteomes" id="UP000673375"/>
    </source>
</evidence>
<dbReference type="PANTHER" id="PTHR22603:SF66">
    <property type="entry name" value="ETHANOLAMINE KINASE"/>
    <property type="match status" value="1"/>
</dbReference>
<keyword evidence="2" id="KW-1185">Reference proteome</keyword>
<accession>A0ABS4CHC3</accession>
<gene>
    <name evidence="1" type="ORF">I6N96_06060</name>
</gene>
<dbReference type="CDD" id="cd05151">
    <property type="entry name" value="ChoK-like"/>
    <property type="match status" value="1"/>
</dbReference>
<evidence type="ECO:0000313" key="1">
    <source>
        <dbReference type="EMBL" id="MBP1045838.1"/>
    </source>
</evidence>
<dbReference type="Pfam" id="PF01633">
    <property type="entry name" value="Choline_kinase"/>
    <property type="match status" value="1"/>
</dbReference>
<dbReference type="EMBL" id="JAEDXU010000002">
    <property type="protein sequence ID" value="MBP1045838.1"/>
    <property type="molecule type" value="Genomic_DNA"/>
</dbReference>
<sequence>MTTHNEMNFEQQNIEQIIEDKLREVFQDDTLTFDRSVFAGGLTNYNYIMNIHGDDYVIRQPGKLTEQMIDREIEQVNNGIASQFGVNSECIYFDAETGIKISRFIPDSKNLAQSNPFSPENLAAVSQVMKKIHTSPVHFDNHFQWLDELEKYEEIIEQIHGNLFFDYHDLKSKLLSFFTDHIVESQLVPCHNDTVPENFLATADGQYYLIDWEYSGLNDANWDLAAYIIETRLPESSIDILLETYYPDGYSIEDIMKIKGYIMAQDLLWTVWALIRHYCGDNFLDYCDMRYERFRKNIIELSAAPEYPLYKMVYVE</sequence>
<name>A0ABS4CHC3_9ENTE</name>
<comment type="caution">
    <text evidence="1">The sequence shown here is derived from an EMBL/GenBank/DDBJ whole genome shotgun (WGS) entry which is preliminary data.</text>
</comment>
<dbReference type="RefSeq" id="WP_209556624.1">
    <property type="nucleotide sequence ID" value="NZ_JAEDXU010000002.1"/>
</dbReference>
<protein>
    <submittedName>
        <fullName evidence="1">Phosphotransferase</fullName>
    </submittedName>
</protein>
<dbReference type="Proteomes" id="UP000673375">
    <property type="component" value="Unassembled WGS sequence"/>
</dbReference>
<organism evidence="1 2">
    <name type="scientific">Enterococcus larvae</name>
    <dbReference type="NCBI Taxonomy" id="2794352"/>
    <lineage>
        <taxon>Bacteria</taxon>
        <taxon>Bacillati</taxon>
        <taxon>Bacillota</taxon>
        <taxon>Bacilli</taxon>
        <taxon>Lactobacillales</taxon>
        <taxon>Enterococcaceae</taxon>
        <taxon>Enterococcus</taxon>
    </lineage>
</organism>